<evidence type="ECO:0000259" key="1">
    <source>
        <dbReference type="Pfam" id="PF12416"/>
    </source>
</evidence>
<dbReference type="InterPro" id="IPR022136">
    <property type="entry name" value="DUF3668"/>
</dbReference>
<feature type="non-terminal residue" evidence="2">
    <location>
        <position position="1"/>
    </location>
</feature>
<dbReference type="AlphaFoldDB" id="A0A7T8KAS2"/>
<gene>
    <name evidence="2" type="ORF">FKW44_013100</name>
</gene>
<accession>A0A7T8KAS2</accession>
<proteinExistence type="predicted"/>
<evidence type="ECO:0000313" key="3">
    <source>
        <dbReference type="Proteomes" id="UP000595437"/>
    </source>
</evidence>
<evidence type="ECO:0000313" key="2">
    <source>
        <dbReference type="EMBL" id="QQP51671.1"/>
    </source>
</evidence>
<name>A0A7T8KAS2_CALRO</name>
<feature type="domain" description="DUF3668" evidence="1">
    <location>
        <begin position="11"/>
        <end position="89"/>
    </location>
</feature>
<reference evidence="3" key="1">
    <citation type="submission" date="2021-01" db="EMBL/GenBank/DDBJ databases">
        <title>Caligus Genome Assembly.</title>
        <authorList>
            <person name="Gallardo-Escarate C."/>
        </authorList>
    </citation>
    <scope>NUCLEOTIDE SEQUENCE [LARGE SCALE GENOMIC DNA]</scope>
</reference>
<dbReference type="Pfam" id="PF12416">
    <property type="entry name" value="DUF3668"/>
    <property type="match status" value="1"/>
</dbReference>
<organism evidence="2 3">
    <name type="scientific">Caligus rogercresseyi</name>
    <name type="common">Sea louse</name>
    <dbReference type="NCBI Taxonomy" id="217165"/>
    <lineage>
        <taxon>Eukaryota</taxon>
        <taxon>Metazoa</taxon>
        <taxon>Ecdysozoa</taxon>
        <taxon>Arthropoda</taxon>
        <taxon>Crustacea</taxon>
        <taxon>Multicrustacea</taxon>
        <taxon>Hexanauplia</taxon>
        <taxon>Copepoda</taxon>
        <taxon>Siphonostomatoida</taxon>
        <taxon>Caligidae</taxon>
        <taxon>Caligus</taxon>
    </lineage>
</organism>
<keyword evidence="3" id="KW-1185">Reference proteome</keyword>
<dbReference type="Proteomes" id="UP000595437">
    <property type="component" value="Chromosome 8"/>
</dbReference>
<sequence length="104" mass="11984">AIKKDILDLVEENSYYFSYDILGETITTVPFSNLQEPNFNVEEATINIISSYSDIVEYFSQQPPLCISVCSTKYILARMYFSLPQMLELSENNLREEKDPSVQP</sequence>
<dbReference type="EMBL" id="CP045897">
    <property type="protein sequence ID" value="QQP51671.1"/>
    <property type="molecule type" value="Genomic_DNA"/>
</dbReference>
<feature type="non-terminal residue" evidence="2">
    <location>
        <position position="104"/>
    </location>
</feature>
<dbReference type="OrthoDB" id="332250at2759"/>
<protein>
    <recommendedName>
        <fullName evidence="1">DUF3668 domain-containing protein</fullName>
    </recommendedName>
</protein>